<name>A0A3B0ZYV8_9ZZZZ</name>
<reference evidence="1" key="1">
    <citation type="submission" date="2018-06" db="EMBL/GenBank/DDBJ databases">
        <authorList>
            <person name="Zhirakovskaya E."/>
        </authorList>
    </citation>
    <scope>NUCLEOTIDE SEQUENCE</scope>
</reference>
<accession>A0A3B0ZYV8</accession>
<gene>
    <name evidence="1" type="ORF">MNBD_GAMMA23-2453</name>
</gene>
<sequence>MTESISELVNTFTREVREQFYFLVEDCGFMHKSGLSDLSQPISNLKQCNIDNLPNIFWLIERYIKGNIRIELGYGDRDLIVEGQWWYEEQSHGFGMWEILHAANRSDEKIGGNAWVNSQEFMNHTIADMAKSLKDNIELFINPKSEIVDRALELRGQRLHYNQKKQRMNDLKRARTSAAEAFRLKKYNIVIDILSPFSDIFSEADSQKIKLSKKYQKTSRKLIQRGK</sequence>
<dbReference type="AlphaFoldDB" id="A0A3B0ZYV8"/>
<evidence type="ECO:0000313" key="1">
    <source>
        <dbReference type="EMBL" id="VAW92632.1"/>
    </source>
</evidence>
<protein>
    <submittedName>
        <fullName evidence="1">Uncharacterized protein</fullName>
    </submittedName>
</protein>
<proteinExistence type="predicted"/>
<organism evidence="1">
    <name type="scientific">hydrothermal vent metagenome</name>
    <dbReference type="NCBI Taxonomy" id="652676"/>
    <lineage>
        <taxon>unclassified sequences</taxon>
        <taxon>metagenomes</taxon>
        <taxon>ecological metagenomes</taxon>
    </lineage>
</organism>
<dbReference type="EMBL" id="UOFT01000027">
    <property type="protein sequence ID" value="VAW92632.1"/>
    <property type="molecule type" value="Genomic_DNA"/>
</dbReference>